<dbReference type="AlphaFoldDB" id="A0AAU7BQB6"/>
<accession>A0AAU7BQB6</accession>
<sequence length="136" mass="16178">MIAKKMIYTTPSHLSNSPIYTKALEIFSLTRKISHYLNYDLSNLKTDGTEDEHVYFSGDIVQQSELLGPEIIKAEVEYYRDRKQKHADRVERLSKMLYNNCKRLEQCNSNGKDFLPILRKELKMFRKLQRNWMLTL</sequence>
<evidence type="ECO:0000313" key="1">
    <source>
        <dbReference type="EMBL" id="XBG60268.1"/>
    </source>
</evidence>
<organism evidence="1">
    <name type="scientific">Pontimicrobium sp. SW4</name>
    <dbReference type="NCBI Taxonomy" id="3153519"/>
    <lineage>
        <taxon>Bacteria</taxon>
        <taxon>Pseudomonadati</taxon>
        <taxon>Bacteroidota</taxon>
        <taxon>Flavobacteriia</taxon>
        <taxon>Flavobacteriales</taxon>
        <taxon>Flavobacteriaceae</taxon>
        <taxon>Pontimicrobium</taxon>
    </lineage>
</organism>
<evidence type="ECO:0008006" key="2">
    <source>
        <dbReference type="Google" id="ProtNLM"/>
    </source>
</evidence>
<dbReference type="EMBL" id="CP157199">
    <property type="protein sequence ID" value="XBG60268.1"/>
    <property type="molecule type" value="Genomic_DNA"/>
</dbReference>
<protein>
    <recommendedName>
        <fullName evidence="2">Four helix bundle protein</fullName>
    </recommendedName>
</protein>
<gene>
    <name evidence="1" type="ORF">ABGB03_10415</name>
</gene>
<reference evidence="1" key="1">
    <citation type="submission" date="2024-05" db="EMBL/GenBank/DDBJ databases">
        <title>Pontimicrobium maritimus sp. nov., isolated form sea water.</title>
        <authorList>
            <person name="Muhammad N."/>
            <person name="Vuong T.Q."/>
            <person name="Han H.L."/>
            <person name="Kim S.-G."/>
        </authorList>
    </citation>
    <scope>NUCLEOTIDE SEQUENCE</scope>
    <source>
        <strain evidence="1">SW4</strain>
    </source>
</reference>
<proteinExistence type="predicted"/>
<dbReference type="RefSeq" id="WP_347922453.1">
    <property type="nucleotide sequence ID" value="NZ_CP157199.1"/>
</dbReference>
<name>A0AAU7BQB6_9FLAO</name>